<dbReference type="EMBL" id="BPLQ01002597">
    <property type="protein sequence ID" value="GIX94312.1"/>
    <property type="molecule type" value="Genomic_DNA"/>
</dbReference>
<name>A0AAV4PAM1_9ARAC</name>
<gene>
    <name evidence="1" type="ORF">CDAR_570261</name>
</gene>
<evidence type="ECO:0000313" key="2">
    <source>
        <dbReference type="Proteomes" id="UP001054837"/>
    </source>
</evidence>
<protein>
    <submittedName>
        <fullName evidence="1">Uncharacterized protein</fullName>
    </submittedName>
</protein>
<dbReference type="Proteomes" id="UP001054837">
    <property type="component" value="Unassembled WGS sequence"/>
</dbReference>
<dbReference type="AlphaFoldDB" id="A0AAV4PAM1"/>
<keyword evidence="2" id="KW-1185">Reference proteome</keyword>
<organism evidence="1 2">
    <name type="scientific">Caerostris darwini</name>
    <dbReference type="NCBI Taxonomy" id="1538125"/>
    <lineage>
        <taxon>Eukaryota</taxon>
        <taxon>Metazoa</taxon>
        <taxon>Ecdysozoa</taxon>
        <taxon>Arthropoda</taxon>
        <taxon>Chelicerata</taxon>
        <taxon>Arachnida</taxon>
        <taxon>Araneae</taxon>
        <taxon>Araneomorphae</taxon>
        <taxon>Entelegynae</taxon>
        <taxon>Araneoidea</taxon>
        <taxon>Araneidae</taxon>
        <taxon>Caerostris</taxon>
    </lineage>
</organism>
<accession>A0AAV4PAM1</accession>
<sequence>MPFCFIALPFPPPLIPPVAKFLQTRIKRHSGAFGTEKNNRLPTERTGVPPTDVAEKYPPLPFWRAVATSNELSRPFIKGLRKGSTTWVPPSVGHDNKISIRIQLDGREEMHESPFFTVPNWGWEDGRMYCMLQVSGLSNWVKIIS</sequence>
<comment type="caution">
    <text evidence="1">The sequence shown here is derived from an EMBL/GenBank/DDBJ whole genome shotgun (WGS) entry which is preliminary data.</text>
</comment>
<evidence type="ECO:0000313" key="1">
    <source>
        <dbReference type="EMBL" id="GIX94312.1"/>
    </source>
</evidence>
<proteinExistence type="predicted"/>
<reference evidence="1 2" key="1">
    <citation type="submission" date="2021-06" db="EMBL/GenBank/DDBJ databases">
        <title>Caerostris darwini draft genome.</title>
        <authorList>
            <person name="Kono N."/>
            <person name="Arakawa K."/>
        </authorList>
    </citation>
    <scope>NUCLEOTIDE SEQUENCE [LARGE SCALE GENOMIC DNA]</scope>
</reference>